<dbReference type="Pfam" id="PF00698">
    <property type="entry name" value="Acyl_transf_1"/>
    <property type="match status" value="1"/>
</dbReference>
<dbReference type="Proteomes" id="UP001618531">
    <property type="component" value="Unassembled WGS sequence"/>
</dbReference>
<organism evidence="3 4">
    <name type="scientific">Paenibacillus illinoisensis</name>
    <dbReference type="NCBI Taxonomy" id="59845"/>
    <lineage>
        <taxon>Bacteria</taxon>
        <taxon>Bacillati</taxon>
        <taxon>Bacillota</taxon>
        <taxon>Bacilli</taxon>
        <taxon>Bacillales</taxon>
        <taxon>Paenibacillaceae</taxon>
        <taxon>Paenibacillus</taxon>
    </lineage>
</organism>
<dbReference type="InterPro" id="IPR016035">
    <property type="entry name" value="Acyl_Trfase/lysoPLipase"/>
</dbReference>
<dbReference type="InterPro" id="IPR001227">
    <property type="entry name" value="Ac_transferase_dom_sf"/>
</dbReference>
<dbReference type="GO" id="GO:0016746">
    <property type="term" value="F:acyltransferase activity"/>
    <property type="evidence" value="ECO:0007669"/>
    <property type="project" value="UniProtKB-KW"/>
</dbReference>
<dbReference type="PANTHER" id="PTHR45681:SF6">
    <property type="entry name" value="POLYKETIDE SYNTHASE 37"/>
    <property type="match status" value="1"/>
</dbReference>
<reference evidence="3 4" key="1">
    <citation type="submission" date="2024-11" db="EMBL/GenBank/DDBJ databases">
        <title>Identification and Characterization of a Novel Fosfomycin Bacillithiol Transferase FosB8 in Paenibacillus illinoisensis.</title>
        <authorList>
            <person name="Lu W."/>
        </authorList>
    </citation>
    <scope>NUCLEOTIDE SEQUENCE [LARGE SCALE GENOMIC DNA]</scope>
    <source>
        <strain evidence="3 4">WP77</strain>
    </source>
</reference>
<gene>
    <name evidence="3" type="ORF">ACINKY_11510</name>
</gene>
<keyword evidence="4" id="KW-1185">Reference proteome</keyword>
<evidence type="ECO:0000259" key="2">
    <source>
        <dbReference type="SMART" id="SM00827"/>
    </source>
</evidence>
<evidence type="ECO:0000313" key="3">
    <source>
        <dbReference type="EMBL" id="MFK0522821.1"/>
    </source>
</evidence>
<dbReference type="RefSeq" id="WP_402874836.1">
    <property type="nucleotide sequence ID" value="NZ_JBIYSL010000002.1"/>
</dbReference>
<dbReference type="InterPro" id="IPR050444">
    <property type="entry name" value="Polyketide_Synthase"/>
</dbReference>
<dbReference type="InterPro" id="IPR014043">
    <property type="entry name" value="Acyl_transferase_dom"/>
</dbReference>
<feature type="domain" description="Malonyl-CoA:ACP transacylase (MAT)" evidence="2">
    <location>
        <begin position="1"/>
        <end position="295"/>
    </location>
</feature>
<sequence length="315" mass="35148">MFGGQGTQYYHMGLELYKMYPVFRSWMERLDSHVSNITGLSVLAYLYDDRKSLATNFENLVYTHPAIFMIQYSLARTLIDEGVEPDLLLGMSLGEYVSAAVANVVEVEAVLENILIQSKLIESSCERGGMITVLSNADVYDTSPQLHMACSLVAINYDGHFVIAGRDTSLSTAESWLNSNRIIHQRLPVSYAFHTAQVEPIKGAYMDHLQTMTYKAPVVPCLSSAAGGVCENINAYLMWQAIREPMRLSEAVENLDQKQEYIYLDLSPSGTLAAIVSKIYGQRANSTYYPVITKFNQDALHLRRAINGCMNGLVL</sequence>
<dbReference type="EMBL" id="JBIYSL010000002">
    <property type="protein sequence ID" value="MFK0522821.1"/>
    <property type="molecule type" value="Genomic_DNA"/>
</dbReference>
<protein>
    <submittedName>
        <fullName evidence="3">Acyltransferase domain-containing protein</fullName>
    </submittedName>
</protein>
<dbReference type="PANTHER" id="PTHR45681">
    <property type="entry name" value="POLYKETIDE SYNTHASE 44-RELATED"/>
    <property type="match status" value="1"/>
</dbReference>
<accession>A0ABW8HT29</accession>
<proteinExistence type="predicted"/>
<dbReference type="Gene3D" id="3.40.366.10">
    <property type="entry name" value="Malonyl-Coenzyme A Acyl Carrier Protein, domain 2"/>
    <property type="match status" value="1"/>
</dbReference>
<keyword evidence="3" id="KW-0012">Acyltransferase</keyword>
<keyword evidence="1" id="KW-0808">Transferase</keyword>
<dbReference type="SMART" id="SM00827">
    <property type="entry name" value="PKS_AT"/>
    <property type="match status" value="1"/>
</dbReference>
<comment type="caution">
    <text evidence="3">The sequence shown here is derived from an EMBL/GenBank/DDBJ whole genome shotgun (WGS) entry which is preliminary data.</text>
</comment>
<name>A0ABW8HT29_9BACL</name>
<evidence type="ECO:0000313" key="4">
    <source>
        <dbReference type="Proteomes" id="UP001618531"/>
    </source>
</evidence>
<evidence type="ECO:0000256" key="1">
    <source>
        <dbReference type="ARBA" id="ARBA00022679"/>
    </source>
</evidence>
<dbReference type="SUPFAM" id="SSF52151">
    <property type="entry name" value="FabD/lysophospholipase-like"/>
    <property type="match status" value="1"/>
</dbReference>